<dbReference type="EMBL" id="JABFTP020000165">
    <property type="protein sequence ID" value="KAL3284558.1"/>
    <property type="molecule type" value="Genomic_DNA"/>
</dbReference>
<comment type="caution">
    <text evidence="2">The sequence shown here is derived from an EMBL/GenBank/DDBJ whole genome shotgun (WGS) entry which is preliminary data.</text>
</comment>
<proteinExistence type="predicted"/>
<protein>
    <submittedName>
        <fullName evidence="2">Uncharacterized protein</fullName>
    </submittedName>
</protein>
<keyword evidence="3" id="KW-1185">Reference proteome</keyword>
<feature type="region of interest" description="Disordered" evidence="1">
    <location>
        <begin position="56"/>
        <end position="101"/>
    </location>
</feature>
<evidence type="ECO:0000313" key="3">
    <source>
        <dbReference type="Proteomes" id="UP001516400"/>
    </source>
</evidence>
<dbReference type="Proteomes" id="UP001516400">
    <property type="component" value="Unassembled WGS sequence"/>
</dbReference>
<organism evidence="2 3">
    <name type="scientific">Cryptolaemus montrouzieri</name>
    <dbReference type="NCBI Taxonomy" id="559131"/>
    <lineage>
        <taxon>Eukaryota</taxon>
        <taxon>Metazoa</taxon>
        <taxon>Ecdysozoa</taxon>
        <taxon>Arthropoda</taxon>
        <taxon>Hexapoda</taxon>
        <taxon>Insecta</taxon>
        <taxon>Pterygota</taxon>
        <taxon>Neoptera</taxon>
        <taxon>Endopterygota</taxon>
        <taxon>Coleoptera</taxon>
        <taxon>Polyphaga</taxon>
        <taxon>Cucujiformia</taxon>
        <taxon>Coccinelloidea</taxon>
        <taxon>Coccinellidae</taxon>
        <taxon>Scymninae</taxon>
        <taxon>Scymnini</taxon>
        <taxon>Cryptolaemus</taxon>
    </lineage>
</organism>
<feature type="compositionally biased region" description="Acidic residues" evidence="1">
    <location>
        <begin position="84"/>
        <end position="101"/>
    </location>
</feature>
<dbReference type="AlphaFoldDB" id="A0ABD2P1F6"/>
<reference evidence="2 3" key="1">
    <citation type="journal article" date="2021" name="BMC Biol.">
        <title>Horizontally acquired antibacterial genes associated with adaptive radiation of ladybird beetles.</title>
        <authorList>
            <person name="Li H.S."/>
            <person name="Tang X.F."/>
            <person name="Huang Y.H."/>
            <person name="Xu Z.Y."/>
            <person name="Chen M.L."/>
            <person name="Du X.Y."/>
            <person name="Qiu B.Y."/>
            <person name="Chen P.T."/>
            <person name="Zhang W."/>
            <person name="Slipinski A."/>
            <person name="Escalona H.E."/>
            <person name="Waterhouse R.M."/>
            <person name="Zwick A."/>
            <person name="Pang H."/>
        </authorList>
    </citation>
    <scope>NUCLEOTIDE SEQUENCE [LARGE SCALE GENOMIC DNA]</scope>
    <source>
        <strain evidence="2">SYSU2018</strain>
    </source>
</reference>
<evidence type="ECO:0000256" key="1">
    <source>
        <dbReference type="SAM" id="MobiDB-lite"/>
    </source>
</evidence>
<accession>A0ABD2P1F6</accession>
<evidence type="ECO:0000313" key="2">
    <source>
        <dbReference type="EMBL" id="KAL3284558.1"/>
    </source>
</evidence>
<feature type="compositionally biased region" description="Polar residues" evidence="1">
    <location>
        <begin position="63"/>
        <end position="76"/>
    </location>
</feature>
<name>A0ABD2P1F6_9CUCU</name>
<sequence>MSKIKKLEMGKNFSEKYIDDQTSAKLRSCDVWLGAKEDLKIFKFYERVEKSLKNLASNSSKSETNNNVPEITLQLTNHDHDTSTEEEEGQESGDSLDDISDDIMSDEHEIDKSKLKQVFRTVVEVMAMVSCDESNTVFEENENEKDISEISLSQIIKNLDAPKMIVTGDRIKYKFDI</sequence>
<gene>
    <name evidence="2" type="ORF">HHI36_018715</name>
</gene>